<dbReference type="AlphaFoldDB" id="A0A4R6FV89"/>
<name>A0A4R6FV89_9SPHN</name>
<feature type="domain" description="Sodium/calcium exchanger membrane region" evidence="6">
    <location>
        <begin position="221"/>
        <end position="362"/>
    </location>
</feature>
<dbReference type="RefSeq" id="WP_244923123.1">
    <property type="nucleotide sequence ID" value="NZ_SNWD01000002.1"/>
</dbReference>
<proteinExistence type="predicted"/>
<dbReference type="Proteomes" id="UP000295493">
    <property type="component" value="Unassembled WGS sequence"/>
</dbReference>
<evidence type="ECO:0000256" key="5">
    <source>
        <dbReference type="SAM" id="Phobius"/>
    </source>
</evidence>
<feature type="transmembrane region" description="Helical" evidence="5">
    <location>
        <begin position="164"/>
        <end position="187"/>
    </location>
</feature>
<evidence type="ECO:0000259" key="6">
    <source>
        <dbReference type="Pfam" id="PF01699"/>
    </source>
</evidence>
<dbReference type="InterPro" id="IPR004837">
    <property type="entry name" value="NaCa_Exmemb"/>
</dbReference>
<dbReference type="InterPro" id="IPR052946">
    <property type="entry name" value="Alkaline_pH_Ca-Antiporter"/>
</dbReference>
<dbReference type="GO" id="GO:0015385">
    <property type="term" value="F:sodium:proton antiporter activity"/>
    <property type="evidence" value="ECO:0007669"/>
    <property type="project" value="TreeGrafter"/>
</dbReference>
<sequence length="365" mass="37877">MRAANQTVRVVLPHWPRWVPAVGLASLLLRPLSYGSAGLVAASAILVGCILAAVHHAEVVAHRVGEPFGTLILAVAVTIIEASLILSMMLSGAANPTLPRDTVFAAIMLILNGLVGACLLVGGVRHREQHFVLEGVNAALCVLAAMATLVLVLPSVAATPTAPAYSAAHLVFIALVSSTLYATFIFVQTIRHRDYFLPEGSGDLKAEAHAIPPTTRQAAYSFGLLLLALGSVVLLAKSLSHPIEEAVAAVALPRGFVGIVIAALVLAPEGLAALQAARRNRLQTSLNLALGSALATIGLTIPTVAAAALIMRWPLSLGLDQTGITLLAVSLMVAMLSFGTGRTTILQGAVHLVLLAAYIFRTIVA</sequence>
<feature type="transmembrane region" description="Helical" evidence="5">
    <location>
        <begin position="34"/>
        <end position="56"/>
    </location>
</feature>
<feature type="transmembrane region" description="Helical" evidence="5">
    <location>
        <begin position="102"/>
        <end position="124"/>
    </location>
</feature>
<accession>A0A4R6FV89</accession>
<evidence type="ECO:0000313" key="7">
    <source>
        <dbReference type="EMBL" id="TDN85819.1"/>
    </source>
</evidence>
<keyword evidence="4 5" id="KW-0472">Membrane</keyword>
<dbReference type="PANTHER" id="PTHR37958:SF1">
    <property type="entry name" value="SODIUM-POTASSIUM_PROTON ANTIPORTER CHAA"/>
    <property type="match status" value="1"/>
</dbReference>
<keyword evidence="8" id="KW-1185">Reference proteome</keyword>
<keyword evidence="2 5" id="KW-0812">Transmembrane</keyword>
<dbReference type="EMBL" id="SNWD01000002">
    <property type="protein sequence ID" value="TDN85819.1"/>
    <property type="molecule type" value="Genomic_DNA"/>
</dbReference>
<evidence type="ECO:0000313" key="8">
    <source>
        <dbReference type="Proteomes" id="UP000295493"/>
    </source>
</evidence>
<dbReference type="GO" id="GO:0015386">
    <property type="term" value="F:potassium:proton antiporter activity"/>
    <property type="evidence" value="ECO:0007669"/>
    <property type="project" value="TreeGrafter"/>
</dbReference>
<evidence type="ECO:0000256" key="1">
    <source>
        <dbReference type="ARBA" id="ARBA00004141"/>
    </source>
</evidence>
<feature type="transmembrane region" description="Helical" evidence="5">
    <location>
        <begin position="68"/>
        <end position="90"/>
    </location>
</feature>
<feature type="transmembrane region" description="Helical" evidence="5">
    <location>
        <begin position="322"/>
        <end position="338"/>
    </location>
</feature>
<protein>
    <submittedName>
        <fullName evidence="7">Ca2+:H+ antiporter</fullName>
    </submittedName>
</protein>
<feature type="domain" description="Sodium/calcium exchanger membrane region" evidence="6">
    <location>
        <begin position="37"/>
        <end position="189"/>
    </location>
</feature>
<feature type="transmembrane region" description="Helical" evidence="5">
    <location>
        <begin position="218"/>
        <end position="236"/>
    </location>
</feature>
<evidence type="ECO:0000256" key="3">
    <source>
        <dbReference type="ARBA" id="ARBA00022989"/>
    </source>
</evidence>
<evidence type="ECO:0000256" key="4">
    <source>
        <dbReference type="ARBA" id="ARBA00023136"/>
    </source>
</evidence>
<feature type="transmembrane region" description="Helical" evidence="5">
    <location>
        <begin position="256"/>
        <end position="274"/>
    </location>
</feature>
<gene>
    <name evidence="7" type="ORF">EV664_102530</name>
</gene>
<keyword evidence="3 5" id="KW-1133">Transmembrane helix</keyword>
<feature type="transmembrane region" description="Helical" evidence="5">
    <location>
        <begin position="286"/>
        <end position="310"/>
    </location>
</feature>
<dbReference type="GO" id="GO:0005886">
    <property type="term" value="C:plasma membrane"/>
    <property type="evidence" value="ECO:0007669"/>
    <property type="project" value="TreeGrafter"/>
</dbReference>
<comment type="subcellular location">
    <subcellularLocation>
        <location evidence="1">Membrane</location>
        <topology evidence="1">Multi-pass membrane protein</topology>
    </subcellularLocation>
</comment>
<comment type="caution">
    <text evidence="7">The sequence shown here is derived from an EMBL/GenBank/DDBJ whole genome shotgun (WGS) entry which is preliminary data.</text>
</comment>
<dbReference type="PANTHER" id="PTHR37958">
    <property type="entry name" value="SODIUM-POTASSIUM/PROTON ANTIPORTER CHAA"/>
    <property type="match status" value="1"/>
</dbReference>
<organism evidence="7 8">
    <name type="scientific">Stakelama pacifica</name>
    <dbReference type="NCBI Taxonomy" id="517720"/>
    <lineage>
        <taxon>Bacteria</taxon>
        <taxon>Pseudomonadati</taxon>
        <taxon>Pseudomonadota</taxon>
        <taxon>Alphaproteobacteria</taxon>
        <taxon>Sphingomonadales</taxon>
        <taxon>Sphingomonadaceae</taxon>
        <taxon>Stakelama</taxon>
    </lineage>
</organism>
<dbReference type="Pfam" id="PF01699">
    <property type="entry name" value="Na_Ca_ex"/>
    <property type="match status" value="2"/>
</dbReference>
<reference evidence="7 8" key="1">
    <citation type="submission" date="2019-03" db="EMBL/GenBank/DDBJ databases">
        <title>Genomic Encyclopedia of Type Strains, Phase IV (KMG-IV): sequencing the most valuable type-strain genomes for metagenomic binning, comparative biology and taxonomic classification.</title>
        <authorList>
            <person name="Goeker M."/>
        </authorList>
    </citation>
    <scope>NUCLEOTIDE SEQUENCE [LARGE SCALE GENOMIC DNA]</scope>
    <source>
        <strain evidence="7 8">DSM 25059</strain>
    </source>
</reference>
<feature type="transmembrane region" description="Helical" evidence="5">
    <location>
        <begin position="345"/>
        <end position="364"/>
    </location>
</feature>
<feature type="transmembrane region" description="Helical" evidence="5">
    <location>
        <begin position="136"/>
        <end position="158"/>
    </location>
</feature>
<evidence type="ECO:0000256" key="2">
    <source>
        <dbReference type="ARBA" id="ARBA00022692"/>
    </source>
</evidence>